<protein>
    <submittedName>
        <fullName evidence="5">Metallophosphoesterase</fullName>
    </submittedName>
</protein>
<evidence type="ECO:0000256" key="2">
    <source>
        <dbReference type="ARBA" id="ARBA00022801"/>
    </source>
</evidence>
<feature type="transmembrane region" description="Helical" evidence="3">
    <location>
        <begin position="31"/>
        <end position="51"/>
    </location>
</feature>
<dbReference type="GO" id="GO:0046872">
    <property type="term" value="F:metal ion binding"/>
    <property type="evidence" value="ECO:0007669"/>
    <property type="project" value="UniProtKB-KW"/>
</dbReference>
<proteinExistence type="predicted"/>
<sequence length="374" mass="41895">MLFFHINVALACLYVLLRHVRYLAWPLWAKVAFGVLLLVGSQHHLYSRIAFGSMFLPEFPQSVVVAVNVAFGVIFFLAWFQLAYDLVGLLLRWVILRRKQHPPKILRTIMSFAAIALASFGVAESMRVPDVKEMDVTIRNLPDRFDGYRLVQLTDLHISKFYERPWVAEVVEKTNALEPDLIVITGDLIDGELPLRYDDVQPLHDLVAPDGVITIPGNHEYYFGYENWMRHYGGLNMLTLENDHIVLDRDGDQLTIAGVTDLRAGNTDRPEPDVAKALEGRPQNAPVILLDHQPKMARDAAPLGVDLQLSGHTHGGMVWGFDNIVAMVNGGFVSGMYDIDGMQLYVNNGTAQWPGFAIRVGVPAELTVITLRKG</sequence>
<dbReference type="InterPro" id="IPR051158">
    <property type="entry name" value="Metallophosphoesterase_sf"/>
</dbReference>
<dbReference type="GO" id="GO:0016020">
    <property type="term" value="C:membrane"/>
    <property type="evidence" value="ECO:0007669"/>
    <property type="project" value="GOC"/>
</dbReference>
<dbReference type="Pfam" id="PF00149">
    <property type="entry name" value="Metallophos"/>
    <property type="match status" value="1"/>
</dbReference>
<gene>
    <name evidence="5" type="ORF">TH6_08760</name>
</gene>
<dbReference type="InterPro" id="IPR029052">
    <property type="entry name" value="Metallo-depent_PP-like"/>
</dbReference>
<evidence type="ECO:0000259" key="4">
    <source>
        <dbReference type="Pfam" id="PF00149"/>
    </source>
</evidence>
<reference evidence="5 6" key="1">
    <citation type="submission" date="2014-07" db="EMBL/GenBank/DDBJ databases">
        <title>Draft genome sequence of Thalassospira profundimaris R8-17.</title>
        <authorList>
            <person name="Lai Q."/>
            <person name="Shao Z."/>
        </authorList>
    </citation>
    <scope>NUCLEOTIDE SEQUENCE [LARGE SCALE GENOMIC DNA]</scope>
    <source>
        <strain evidence="5 6">R8-17</strain>
    </source>
</reference>
<dbReference type="SUPFAM" id="SSF56300">
    <property type="entry name" value="Metallo-dependent phosphatases"/>
    <property type="match status" value="1"/>
</dbReference>
<feature type="transmembrane region" description="Helical" evidence="3">
    <location>
        <begin position="63"/>
        <end position="84"/>
    </location>
</feature>
<dbReference type="PANTHER" id="PTHR31302:SF31">
    <property type="entry name" value="PHOSPHODIESTERASE YAEI"/>
    <property type="match status" value="1"/>
</dbReference>
<evidence type="ECO:0000313" key="6">
    <source>
        <dbReference type="Proteomes" id="UP000253061"/>
    </source>
</evidence>
<dbReference type="RefSeq" id="WP_084272167.1">
    <property type="nucleotide sequence ID" value="NZ_JPWB01000003.1"/>
</dbReference>
<feature type="transmembrane region" description="Helical" evidence="3">
    <location>
        <begin position="105"/>
        <end position="123"/>
    </location>
</feature>
<accession>A0A367VD25</accession>
<comment type="caution">
    <text evidence="5">The sequence shown here is derived from an EMBL/GenBank/DDBJ whole genome shotgun (WGS) entry which is preliminary data.</text>
</comment>
<evidence type="ECO:0000256" key="3">
    <source>
        <dbReference type="SAM" id="Phobius"/>
    </source>
</evidence>
<keyword evidence="1" id="KW-0479">Metal-binding</keyword>
<dbReference type="EMBL" id="JPWB01000003">
    <property type="protein sequence ID" value="RCK23115.1"/>
    <property type="molecule type" value="Genomic_DNA"/>
</dbReference>
<dbReference type="CDD" id="cd07385">
    <property type="entry name" value="MPP_YkuE_C"/>
    <property type="match status" value="1"/>
</dbReference>
<keyword evidence="3" id="KW-0472">Membrane</keyword>
<keyword evidence="3" id="KW-0812">Transmembrane</keyword>
<dbReference type="Proteomes" id="UP000253061">
    <property type="component" value="Unassembled WGS sequence"/>
</dbReference>
<keyword evidence="2" id="KW-0378">Hydrolase</keyword>
<keyword evidence="3" id="KW-1133">Transmembrane helix</keyword>
<name>A0A367VD25_9PROT</name>
<organism evidence="5 6">
    <name type="scientific">Thalassospira profundimaris</name>
    <dbReference type="NCBI Taxonomy" id="502049"/>
    <lineage>
        <taxon>Bacteria</taxon>
        <taxon>Pseudomonadati</taxon>
        <taxon>Pseudomonadota</taxon>
        <taxon>Alphaproteobacteria</taxon>
        <taxon>Rhodospirillales</taxon>
        <taxon>Thalassospiraceae</taxon>
        <taxon>Thalassospira</taxon>
    </lineage>
</organism>
<dbReference type="PANTHER" id="PTHR31302">
    <property type="entry name" value="TRANSMEMBRANE PROTEIN WITH METALLOPHOSPHOESTERASE DOMAIN-RELATED"/>
    <property type="match status" value="1"/>
</dbReference>
<feature type="domain" description="Calcineurin-like phosphoesterase" evidence="4">
    <location>
        <begin position="149"/>
        <end position="315"/>
    </location>
</feature>
<evidence type="ECO:0000256" key="1">
    <source>
        <dbReference type="ARBA" id="ARBA00022723"/>
    </source>
</evidence>
<dbReference type="InterPro" id="IPR004843">
    <property type="entry name" value="Calcineurin-like_PHP"/>
</dbReference>
<dbReference type="Gene3D" id="3.60.21.10">
    <property type="match status" value="1"/>
</dbReference>
<dbReference type="GO" id="GO:0008758">
    <property type="term" value="F:UDP-2,3-diacylglucosamine hydrolase activity"/>
    <property type="evidence" value="ECO:0007669"/>
    <property type="project" value="TreeGrafter"/>
</dbReference>
<evidence type="ECO:0000313" key="5">
    <source>
        <dbReference type="EMBL" id="RCK23115.1"/>
    </source>
</evidence>
<dbReference type="AlphaFoldDB" id="A0A367VD25"/>
<dbReference type="GO" id="GO:0009245">
    <property type="term" value="P:lipid A biosynthetic process"/>
    <property type="evidence" value="ECO:0007669"/>
    <property type="project" value="TreeGrafter"/>
</dbReference>